<sequence>MWTPFPSVPVPLCPAQAARWGGGRAWEMRTRGLQASSRNPASVSPGSILCLPPAQGCPCAGMHHEHQGVFLWLPQTPRLAASLSPLCPSAIESSSTLLLQTEAASGFPSTTLLHSATAVCISWAAGVSVPSQAPLCLPKPRGLGCWRAVGSLVPHL</sequence>
<reference evidence="1 2" key="1">
    <citation type="journal article" date="2020" name="Nature">
        <title>Six reference-quality genomes reveal evolution of bat adaptations.</title>
        <authorList>
            <person name="Jebb D."/>
            <person name="Huang Z."/>
            <person name="Pippel M."/>
            <person name="Hughes G.M."/>
            <person name="Lavrichenko K."/>
            <person name="Devanna P."/>
            <person name="Winkler S."/>
            <person name="Jermiin L.S."/>
            <person name="Skirmuntt E.C."/>
            <person name="Katzourakis A."/>
            <person name="Burkitt-Gray L."/>
            <person name="Ray D.A."/>
            <person name="Sullivan K.A.M."/>
            <person name="Roscito J.G."/>
            <person name="Kirilenko B.M."/>
            <person name="Davalos L.M."/>
            <person name="Corthals A.P."/>
            <person name="Power M.L."/>
            <person name="Jones G."/>
            <person name="Ransome R.D."/>
            <person name="Dechmann D.K.N."/>
            <person name="Locatelli A.G."/>
            <person name="Puechmaille S.J."/>
            <person name="Fedrigo O."/>
            <person name="Jarvis E.D."/>
            <person name="Hiller M."/>
            <person name="Vernes S.C."/>
            <person name="Myers E.W."/>
            <person name="Teeling E.C."/>
        </authorList>
    </citation>
    <scope>NUCLEOTIDE SEQUENCE [LARGE SCALE GENOMIC DNA]</scope>
    <source>
        <strain evidence="1">MMolMol1</strain>
        <tissue evidence="1">Muscle</tissue>
    </source>
</reference>
<name>A0A7J8DPT6_MOLMO</name>
<protein>
    <submittedName>
        <fullName evidence="1">Uncharacterized protein</fullName>
    </submittedName>
</protein>
<dbReference type="EMBL" id="JACASF010000017">
    <property type="protein sequence ID" value="KAF6425244.1"/>
    <property type="molecule type" value="Genomic_DNA"/>
</dbReference>
<gene>
    <name evidence="1" type="ORF">HJG59_009287</name>
</gene>
<dbReference type="Proteomes" id="UP000550707">
    <property type="component" value="Unassembled WGS sequence"/>
</dbReference>
<evidence type="ECO:0000313" key="2">
    <source>
        <dbReference type="Proteomes" id="UP000550707"/>
    </source>
</evidence>
<proteinExistence type="predicted"/>
<organism evidence="1 2">
    <name type="scientific">Molossus molossus</name>
    <name type="common">Pallas' mastiff bat</name>
    <name type="synonym">Vespertilio molossus</name>
    <dbReference type="NCBI Taxonomy" id="27622"/>
    <lineage>
        <taxon>Eukaryota</taxon>
        <taxon>Metazoa</taxon>
        <taxon>Chordata</taxon>
        <taxon>Craniata</taxon>
        <taxon>Vertebrata</taxon>
        <taxon>Euteleostomi</taxon>
        <taxon>Mammalia</taxon>
        <taxon>Eutheria</taxon>
        <taxon>Laurasiatheria</taxon>
        <taxon>Chiroptera</taxon>
        <taxon>Yangochiroptera</taxon>
        <taxon>Molossidae</taxon>
        <taxon>Molossus</taxon>
    </lineage>
</organism>
<dbReference type="AlphaFoldDB" id="A0A7J8DPT6"/>
<comment type="caution">
    <text evidence="1">The sequence shown here is derived from an EMBL/GenBank/DDBJ whole genome shotgun (WGS) entry which is preliminary data.</text>
</comment>
<keyword evidence="2" id="KW-1185">Reference proteome</keyword>
<accession>A0A7J8DPT6</accession>
<dbReference type="InParanoid" id="A0A7J8DPT6"/>
<evidence type="ECO:0000313" key="1">
    <source>
        <dbReference type="EMBL" id="KAF6425244.1"/>
    </source>
</evidence>